<comment type="caution">
    <text evidence="1">The sequence shown here is derived from an EMBL/GenBank/DDBJ whole genome shotgun (WGS) entry which is preliminary data.</text>
</comment>
<gene>
    <name evidence="1" type="ORF">DX927_17685</name>
</gene>
<dbReference type="RefSeq" id="WP_150149902.1">
    <property type="nucleotide sequence ID" value="NZ_QSND01000003.1"/>
</dbReference>
<reference evidence="1 2" key="1">
    <citation type="submission" date="2018-08" db="EMBL/GenBank/DDBJ databases">
        <title>Bacillus phenotypic plasticity.</title>
        <authorList>
            <person name="Hurtado E."/>
        </authorList>
    </citation>
    <scope>NUCLEOTIDE SEQUENCE [LARGE SCALE GENOMIC DNA]</scope>
    <source>
        <strain evidence="1 2">427</strain>
    </source>
</reference>
<protein>
    <submittedName>
        <fullName evidence="1">Uncharacterized protein</fullName>
    </submittedName>
</protein>
<dbReference type="Proteomes" id="UP000324326">
    <property type="component" value="Unassembled WGS sequence"/>
</dbReference>
<sequence>MTSIIAIPMYRVSPQKWEEEFEIILDKKYQEFDATEEQIEKYKERTRKTEYYHWKYNDVVAWIELYLDFSVVKARAFTTNIKRFNRGFRPIYKNNSKIAFEVRINKNKSNNEIVDDIISGIESWKNYYYKNRWIDYSFLSSVSWRDLVEKAIKS</sequence>
<dbReference type="AlphaFoldDB" id="A0A5M8RRQ0"/>
<proteinExistence type="predicted"/>
<name>A0A5M8RRQ0_9BACI</name>
<accession>A0A5M8RRQ0</accession>
<dbReference type="EMBL" id="QSND01000003">
    <property type="protein sequence ID" value="KAA6449676.1"/>
    <property type="molecule type" value="Genomic_DNA"/>
</dbReference>
<organism evidence="1 2">
    <name type="scientific">Bacillus swezeyi</name>
    <dbReference type="NCBI Taxonomy" id="1925020"/>
    <lineage>
        <taxon>Bacteria</taxon>
        <taxon>Bacillati</taxon>
        <taxon>Bacillota</taxon>
        <taxon>Bacilli</taxon>
        <taxon>Bacillales</taxon>
        <taxon>Bacillaceae</taxon>
        <taxon>Bacillus</taxon>
    </lineage>
</organism>
<evidence type="ECO:0000313" key="2">
    <source>
        <dbReference type="Proteomes" id="UP000324326"/>
    </source>
</evidence>
<evidence type="ECO:0000313" key="1">
    <source>
        <dbReference type="EMBL" id="KAA6449676.1"/>
    </source>
</evidence>